<dbReference type="VEuPathDB" id="FungiDB:FUN_018462"/>
<organism evidence="1 2">
    <name type="scientific">Rhizophagus irregularis</name>
    <dbReference type="NCBI Taxonomy" id="588596"/>
    <lineage>
        <taxon>Eukaryota</taxon>
        <taxon>Fungi</taxon>
        <taxon>Fungi incertae sedis</taxon>
        <taxon>Mucoromycota</taxon>
        <taxon>Glomeromycotina</taxon>
        <taxon>Glomeromycetes</taxon>
        <taxon>Glomerales</taxon>
        <taxon>Glomeraceae</taxon>
        <taxon>Rhizophagus</taxon>
    </lineage>
</organism>
<dbReference type="Proteomes" id="UP000234323">
    <property type="component" value="Unassembled WGS sequence"/>
</dbReference>
<sequence length="111" mass="12479">MAITLGRPLRIINNQSLNINTRIAGGRITQQIKEPKIIIDIREFRSSLPSLIIITGIEILPSLIQEDCQVFTISSNVASSFLLVFVPVVPTSDLTIEKVKRLDAKQLRRRN</sequence>
<protein>
    <submittedName>
        <fullName evidence="1">Uncharacterized protein</fullName>
    </submittedName>
</protein>
<comment type="caution">
    <text evidence="1">The sequence shown here is derived from an EMBL/GenBank/DDBJ whole genome shotgun (WGS) entry which is preliminary data.</text>
</comment>
<evidence type="ECO:0000313" key="2">
    <source>
        <dbReference type="Proteomes" id="UP000234323"/>
    </source>
</evidence>
<gene>
    <name evidence="1" type="ORF">RhiirA4_457586</name>
</gene>
<dbReference type="VEuPathDB" id="FungiDB:RhiirA1_465342"/>
<dbReference type="EMBL" id="LLXI01000261">
    <property type="protein sequence ID" value="PKY43575.1"/>
    <property type="molecule type" value="Genomic_DNA"/>
</dbReference>
<name>A0A2I1GAC1_9GLOM</name>
<evidence type="ECO:0000313" key="1">
    <source>
        <dbReference type="EMBL" id="PKY43575.1"/>
    </source>
</evidence>
<keyword evidence="2" id="KW-1185">Reference proteome</keyword>
<reference evidence="1 2" key="1">
    <citation type="submission" date="2015-10" db="EMBL/GenBank/DDBJ databases">
        <title>Genome analyses suggest a sexual origin of heterokaryosis in a supposedly ancient asexual fungus.</title>
        <authorList>
            <person name="Ropars J."/>
            <person name="Sedzielewska K."/>
            <person name="Noel J."/>
            <person name="Charron P."/>
            <person name="Farinelli L."/>
            <person name="Marton T."/>
            <person name="Kruger M."/>
            <person name="Pelin A."/>
            <person name="Brachmann A."/>
            <person name="Corradi N."/>
        </authorList>
    </citation>
    <scope>NUCLEOTIDE SEQUENCE [LARGE SCALE GENOMIC DNA]</scope>
    <source>
        <strain evidence="1 2">A4</strain>
    </source>
</reference>
<proteinExistence type="predicted"/>
<dbReference type="VEuPathDB" id="FungiDB:RhiirFUN_014890"/>
<dbReference type="AlphaFoldDB" id="A0A2I1GAC1"/>
<accession>A0A2I1GAC1</accession>